<sequence>MSPYFIGALVLCGLQRMEAQRPPPPTGNYSSPVAEDCVEVWFDETVRLRVNCGLNIVFSDPLKVMEKNPNYFMLNDSEGYNKFAREVAEDCPRQLQKGDLTFYDHYSNKNLIKSQYQGGPIILSPGKCTFRM</sequence>
<keyword evidence="1" id="KW-0732">Signal</keyword>
<evidence type="ECO:0000313" key="3">
    <source>
        <dbReference type="Proteomes" id="UP000591131"/>
    </source>
</evidence>
<dbReference type="Proteomes" id="UP000591131">
    <property type="component" value="Unassembled WGS sequence"/>
</dbReference>
<keyword evidence="3" id="KW-1185">Reference proteome</keyword>
<organism evidence="2 3">
    <name type="scientific">Perkinsus chesapeaki</name>
    <name type="common">Clam parasite</name>
    <name type="synonym">Perkinsus andrewsi</name>
    <dbReference type="NCBI Taxonomy" id="330153"/>
    <lineage>
        <taxon>Eukaryota</taxon>
        <taxon>Sar</taxon>
        <taxon>Alveolata</taxon>
        <taxon>Perkinsozoa</taxon>
        <taxon>Perkinsea</taxon>
        <taxon>Perkinsida</taxon>
        <taxon>Perkinsidae</taxon>
        <taxon>Perkinsus</taxon>
    </lineage>
</organism>
<dbReference type="EMBL" id="JAAPAO010000107">
    <property type="protein sequence ID" value="KAF4672504.1"/>
    <property type="molecule type" value="Genomic_DNA"/>
</dbReference>
<evidence type="ECO:0000313" key="2">
    <source>
        <dbReference type="EMBL" id="KAF4672504.1"/>
    </source>
</evidence>
<name>A0A7J6MLX7_PERCH</name>
<comment type="caution">
    <text evidence="2">The sequence shown here is derived from an EMBL/GenBank/DDBJ whole genome shotgun (WGS) entry which is preliminary data.</text>
</comment>
<dbReference type="AlphaFoldDB" id="A0A7J6MLX7"/>
<evidence type="ECO:0000256" key="1">
    <source>
        <dbReference type="SAM" id="SignalP"/>
    </source>
</evidence>
<feature type="signal peptide" evidence="1">
    <location>
        <begin position="1"/>
        <end position="19"/>
    </location>
</feature>
<proteinExistence type="predicted"/>
<gene>
    <name evidence="2" type="ORF">FOL47_000419</name>
</gene>
<accession>A0A7J6MLX7</accession>
<protein>
    <submittedName>
        <fullName evidence="2">Uncharacterized protein</fullName>
    </submittedName>
</protein>
<feature type="chain" id="PRO_5029640192" evidence="1">
    <location>
        <begin position="20"/>
        <end position="132"/>
    </location>
</feature>
<reference evidence="2 3" key="1">
    <citation type="submission" date="2020-04" db="EMBL/GenBank/DDBJ databases">
        <title>Perkinsus chesapeaki whole genome sequence.</title>
        <authorList>
            <person name="Bogema D.R."/>
        </authorList>
    </citation>
    <scope>NUCLEOTIDE SEQUENCE [LARGE SCALE GENOMIC DNA]</scope>
    <source>
        <strain evidence="2">ATCC PRA-425</strain>
    </source>
</reference>